<feature type="compositionally biased region" description="Low complexity" evidence="1">
    <location>
        <begin position="143"/>
        <end position="153"/>
    </location>
</feature>
<sequence length="314" mass="34759">MNNLNFSNSSALAALLHALLSAFYEAAIMTIIKIDSFLLPLWMSTIISIDKAIATTTGLFTSGVGPAFRLSTNFGKALRWLAEQLLPTTTTTTTPEEESNITQETLDFLESRIRYLGNFFDATTASMTTTAKPPSSPKRDHSATSSFNNTSSTPVRHTAVRSQACSAQDYNVPDSEGPDFETMSVLSDFYPSDDDIDWLSEQIVASPATRARNDRRAARAAARRRASDLVLVGASGLSEAREEKMREEKAYLAWKKGYDERLARDMATRAVEKAKEEKRLKALEAHLEKQKQARLAPRGPRVIRDPISGRVFSN</sequence>
<gene>
    <name evidence="2" type="ORF">QR685DRAFT_570533</name>
</gene>
<reference evidence="2 3" key="1">
    <citation type="submission" date="2023-09" db="EMBL/GenBank/DDBJ databases">
        <title>Multi-omics analysis of a traditional fermented food reveals byproduct-associated fungal strains for waste-to-food upcycling.</title>
        <authorList>
            <consortium name="Lawrence Berkeley National Laboratory"/>
            <person name="Rekdal V.M."/>
            <person name="Villalobos-Escobedo J.M."/>
            <person name="Rodriguez-Valeron N."/>
            <person name="Garcia M.O."/>
            <person name="Vasquez D.P."/>
            <person name="Damayanti I."/>
            <person name="Sorensen P.M."/>
            <person name="Baidoo E.E."/>
            <person name="De Carvalho A.C."/>
            <person name="Riley R."/>
            <person name="Lipzen A."/>
            <person name="He G."/>
            <person name="Yan M."/>
            <person name="Haridas S."/>
            <person name="Daum C."/>
            <person name="Yoshinaga Y."/>
            <person name="Ng V."/>
            <person name="Grigoriev I.V."/>
            <person name="Munk R."/>
            <person name="Nuraida L."/>
            <person name="Wijaya C.H."/>
            <person name="Morales P.-C."/>
            <person name="Keasling J.D."/>
        </authorList>
    </citation>
    <scope>NUCLEOTIDE SEQUENCE [LARGE SCALE GENOMIC DNA]</scope>
    <source>
        <strain evidence="2 3">FGSC 2613</strain>
    </source>
</reference>
<accession>A0ABR3DGH8</accession>
<feature type="compositionally biased region" description="Polar residues" evidence="1">
    <location>
        <begin position="160"/>
        <end position="169"/>
    </location>
</feature>
<protein>
    <submittedName>
        <fullName evidence="2">Uncharacterized protein</fullName>
    </submittedName>
</protein>
<dbReference type="Proteomes" id="UP001451303">
    <property type="component" value="Unassembled WGS sequence"/>
</dbReference>
<organism evidence="2 3">
    <name type="scientific">Neurospora intermedia</name>
    <dbReference type="NCBI Taxonomy" id="5142"/>
    <lineage>
        <taxon>Eukaryota</taxon>
        <taxon>Fungi</taxon>
        <taxon>Dikarya</taxon>
        <taxon>Ascomycota</taxon>
        <taxon>Pezizomycotina</taxon>
        <taxon>Sordariomycetes</taxon>
        <taxon>Sordariomycetidae</taxon>
        <taxon>Sordariales</taxon>
        <taxon>Sordariaceae</taxon>
        <taxon>Neurospora</taxon>
    </lineage>
</organism>
<feature type="region of interest" description="Disordered" evidence="1">
    <location>
        <begin position="288"/>
        <end position="314"/>
    </location>
</feature>
<evidence type="ECO:0000256" key="1">
    <source>
        <dbReference type="SAM" id="MobiDB-lite"/>
    </source>
</evidence>
<name>A0ABR3DGH8_NEUIN</name>
<evidence type="ECO:0000313" key="2">
    <source>
        <dbReference type="EMBL" id="KAL0471794.1"/>
    </source>
</evidence>
<feature type="region of interest" description="Disordered" evidence="1">
    <location>
        <begin position="126"/>
        <end position="178"/>
    </location>
</feature>
<evidence type="ECO:0000313" key="3">
    <source>
        <dbReference type="Proteomes" id="UP001451303"/>
    </source>
</evidence>
<dbReference type="EMBL" id="JAVLET010000003">
    <property type="protein sequence ID" value="KAL0471794.1"/>
    <property type="molecule type" value="Genomic_DNA"/>
</dbReference>
<proteinExistence type="predicted"/>
<keyword evidence="3" id="KW-1185">Reference proteome</keyword>
<comment type="caution">
    <text evidence="2">The sequence shown here is derived from an EMBL/GenBank/DDBJ whole genome shotgun (WGS) entry which is preliminary data.</text>
</comment>